<accession>A0A833CG16</accession>
<dbReference type="Proteomes" id="UP000195798">
    <property type="component" value="Chromosome"/>
</dbReference>
<dbReference type="EMBL" id="WBOA01000001">
    <property type="protein sequence ID" value="KAB1951765.1"/>
    <property type="molecule type" value="Genomic_DNA"/>
</dbReference>
<proteinExistence type="predicted"/>
<dbReference type="RefSeq" id="WP_087261244.1">
    <property type="nucleotide sequence ID" value="NZ_CP021427.1"/>
</dbReference>
<dbReference type="AlphaFoldDB" id="A0A833CG16"/>
<protein>
    <submittedName>
        <fullName evidence="2">Uncharacterized protein</fullName>
    </submittedName>
</protein>
<reference evidence="1 3" key="1">
    <citation type="submission" date="2017-05" db="EMBL/GenBank/DDBJ databases">
        <authorList>
            <person name="Oh N.-S."/>
        </authorList>
    </citation>
    <scope>NUCLEOTIDE SEQUENCE [LARGE SCALE GENOMIC DNA]</scope>
    <source>
        <strain evidence="1 3">4M13</strain>
    </source>
</reference>
<dbReference type="Proteomes" id="UP000460112">
    <property type="component" value="Unassembled WGS sequence"/>
</dbReference>
<name>A0A833CG16_LACGS</name>
<organism evidence="2 4">
    <name type="scientific">Lactobacillus gasseri</name>
    <dbReference type="NCBI Taxonomy" id="1596"/>
    <lineage>
        <taxon>Bacteria</taxon>
        <taxon>Bacillati</taxon>
        <taxon>Bacillota</taxon>
        <taxon>Bacilli</taxon>
        <taxon>Lactobacillales</taxon>
        <taxon>Lactobacillaceae</taxon>
        <taxon>Lactobacillus</taxon>
    </lineage>
</organism>
<evidence type="ECO:0000313" key="4">
    <source>
        <dbReference type="Proteomes" id="UP000460112"/>
    </source>
</evidence>
<reference evidence="2 4" key="2">
    <citation type="submission" date="2019-09" db="EMBL/GenBank/DDBJ databases">
        <title>Investigation of probiotic properties of different lactic acid bacteria.</title>
        <authorList>
            <person name="Jaomanjaka F."/>
            <person name="Blanc P."/>
        </authorList>
    </citation>
    <scope>NUCLEOTIDE SEQUENCE [LARGE SCALE GENOMIC DNA]</scope>
    <source>
        <strain evidence="2 4">BIO6369</strain>
    </source>
</reference>
<sequence>MNHKSTTPKISELFSKNVDLKRQLRTARELQKNKVIDLNVQKVIKVTYRVGLGTKDDPVREINSYWDENGNHLFDL</sequence>
<gene>
    <name evidence="1" type="ORF">CCE30_00495</name>
    <name evidence="2" type="ORF">F8244_04485</name>
</gene>
<evidence type="ECO:0000313" key="3">
    <source>
        <dbReference type="Proteomes" id="UP000195798"/>
    </source>
</evidence>
<evidence type="ECO:0000313" key="2">
    <source>
        <dbReference type="EMBL" id="KAB1951765.1"/>
    </source>
</evidence>
<dbReference type="EMBL" id="CP021427">
    <property type="protein sequence ID" value="ART97489.1"/>
    <property type="molecule type" value="Genomic_DNA"/>
</dbReference>
<evidence type="ECO:0000313" key="1">
    <source>
        <dbReference type="EMBL" id="ART97489.1"/>
    </source>
</evidence>